<dbReference type="Proteomes" id="UP000695562">
    <property type="component" value="Unassembled WGS sequence"/>
</dbReference>
<keyword evidence="5" id="KW-1185">Reference proteome</keyword>
<protein>
    <recommendedName>
        <fullName evidence="6">Transmembrane protein</fullName>
    </recommendedName>
</protein>
<keyword evidence="2" id="KW-0472">Membrane</keyword>
<evidence type="ECO:0008006" key="6">
    <source>
        <dbReference type="Google" id="ProtNLM"/>
    </source>
</evidence>
<keyword evidence="3" id="KW-0732">Signal</keyword>
<dbReference type="AlphaFoldDB" id="A0A8J4PTY7"/>
<comment type="caution">
    <text evidence="4">The sequence shown here is derived from an EMBL/GenBank/DDBJ whole genome shotgun (WGS) entry which is preliminary data.</text>
</comment>
<keyword evidence="2" id="KW-0812">Transmembrane</keyword>
<reference evidence="4" key="1">
    <citation type="submission" date="2020-01" db="EMBL/GenBank/DDBJ databases">
        <title>Development of genomics and gene disruption for Polysphondylium violaceum indicates a role for the polyketide synthase stlB in stalk morphogenesis.</title>
        <authorList>
            <person name="Narita B."/>
            <person name="Kawabe Y."/>
            <person name="Kin K."/>
            <person name="Saito T."/>
            <person name="Gibbs R."/>
            <person name="Kuspa A."/>
            <person name="Muzny D."/>
            <person name="Queller D."/>
            <person name="Richards S."/>
            <person name="Strassman J."/>
            <person name="Sucgang R."/>
            <person name="Worley K."/>
            <person name="Schaap P."/>
        </authorList>
    </citation>
    <scope>NUCLEOTIDE SEQUENCE</scope>
    <source>
        <strain evidence="4">QSvi11</strain>
    </source>
</reference>
<name>A0A8J4PTY7_9MYCE</name>
<accession>A0A8J4PTY7</accession>
<evidence type="ECO:0000313" key="4">
    <source>
        <dbReference type="EMBL" id="KAF2069431.1"/>
    </source>
</evidence>
<feature type="signal peptide" evidence="3">
    <location>
        <begin position="1"/>
        <end position="25"/>
    </location>
</feature>
<feature type="chain" id="PRO_5035313420" description="Transmembrane protein" evidence="3">
    <location>
        <begin position="26"/>
        <end position="309"/>
    </location>
</feature>
<dbReference type="EMBL" id="AJWJ01000664">
    <property type="protein sequence ID" value="KAF2069431.1"/>
    <property type="molecule type" value="Genomic_DNA"/>
</dbReference>
<gene>
    <name evidence="4" type="ORF">CYY_009253</name>
</gene>
<evidence type="ECO:0000313" key="5">
    <source>
        <dbReference type="Proteomes" id="UP000695562"/>
    </source>
</evidence>
<proteinExistence type="predicted"/>
<feature type="region of interest" description="Disordered" evidence="1">
    <location>
        <begin position="262"/>
        <end position="281"/>
    </location>
</feature>
<organism evidence="4 5">
    <name type="scientific">Polysphondylium violaceum</name>
    <dbReference type="NCBI Taxonomy" id="133409"/>
    <lineage>
        <taxon>Eukaryota</taxon>
        <taxon>Amoebozoa</taxon>
        <taxon>Evosea</taxon>
        <taxon>Eumycetozoa</taxon>
        <taxon>Dictyostelia</taxon>
        <taxon>Dictyosteliales</taxon>
        <taxon>Dictyosteliaceae</taxon>
        <taxon>Polysphondylium</taxon>
    </lineage>
</organism>
<sequence>MNRFNFLFEIGCMVLLVVVVHVVQSRDCCRGPINDDTLECHKVFTDNLLINYYCTNSMMYDIKNGTTSTRNVEDDALNRIYNNQIQYCESCDKRLSKTFVGILLVGGLVLVVGIMTMTYYHYKRDMQIVQKLQSPPTSPQEKTYLFQQQQQQHHNPHLPQHFSNYYNPKSNFYHIHNSNNINYEQYYHSNSSDSHFNQNRIADNNMKGSIYNQTNNNLYNSFNKAINSRSAWETGSCSNKFNTNINNSNNNIINKCINTTTPTTTTSSKPKNSGSLINNNNNYNSLKINVDDDFNEKTKNNNTNTYQSI</sequence>
<evidence type="ECO:0000256" key="1">
    <source>
        <dbReference type="SAM" id="MobiDB-lite"/>
    </source>
</evidence>
<feature type="transmembrane region" description="Helical" evidence="2">
    <location>
        <begin position="99"/>
        <end position="122"/>
    </location>
</feature>
<keyword evidence="2" id="KW-1133">Transmembrane helix</keyword>
<evidence type="ECO:0000256" key="3">
    <source>
        <dbReference type="SAM" id="SignalP"/>
    </source>
</evidence>
<evidence type="ECO:0000256" key="2">
    <source>
        <dbReference type="SAM" id="Phobius"/>
    </source>
</evidence>